<protein>
    <recommendedName>
        <fullName evidence="3">Antitoxin</fullName>
    </recommendedName>
</protein>
<keyword evidence="2" id="KW-1185">Reference proteome</keyword>
<dbReference type="Proteomes" id="UP001499938">
    <property type="component" value="Unassembled WGS sequence"/>
</dbReference>
<sequence length="72" mass="7960">MKTLYLRNVPDEVSAALEDLARAESMSVSALAVRELAAAVAFRRNTDLIWASPDGDVRLDEIVETVRSGRDR</sequence>
<proteinExistence type="predicted"/>
<evidence type="ECO:0000313" key="1">
    <source>
        <dbReference type="EMBL" id="GAA1793479.1"/>
    </source>
</evidence>
<organism evidence="1 2">
    <name type="scientific">Nostocoides veronense</name>
    <dbReference type="NCBI Taxonomy" id="330836"/>
    <lineage>
        <taxon>Bacteria</taxon>
        <taxon>Bacillati</taxon>
        <taxon>Actinomycetota</taxon>
        <taxon>Actinomycetes</taxon>
        <taxon>Micrococcales</taxon>
        <taxon>Intrasporangiaceae</taxon>
        <taxon>Nostocoides</taxon>
    </lineage>
</organism>
<evidence type="ECO:0000313" key="2">
    <source>
        <dbReference type="Proteomes" id="UP001499938"/>
    </source>
</evidence>
<dbReference type="SUPFAM" id="SSF47598">
    <property type="entry name" value="Ribbon-helix-helix"/>
    <property type="match status" value="1"/>
</dbReference>
<evidence type="ECO:0008006" key="3">
    <source>
        <dbReference type="Google" id="ProtNLM"/>
    </source>
</evidence>
<comment type="caution">
    <text evidence="1">The sequence shown here is derived from an EMBL/GenBank/DDBJ whole genome shotgun (WGS) entry which is preliminary data.</text>
</comment>
<name>A0ABN2LMK8_9MICO</name>
<reference evidence="1 2" key="1">
    <citation type="journal article" date="2019" name="Int. J. Syst. Evol. Microbiol.">
        <title>The Global Catalogue of Microorganisms (GCM) 10K type strain sequencing project: providing services to taxonomists for standard genome sequencing and annotation.</title>
        <authorList>
            <consortium name="The Broad Institute Genomics Platform"/>
            <consortium name="The Broad Institute Genome Sequencing Center for Infectious Disease"/>
            <person name="Wu L."/>
            <person name="Ma J."/>
        </authorList>
    </citation>
    <scope>NUCLEOTIDE SEQUENCE [LARGE SCALE GENOMIC DNA]</scope>
    <source>
        <strain evidence="1 2">JCM 15592</strain>
    </source>
</reference>
<dbReference type="RefSeq" id="WP_344083758.1">
    <property type="nucleotide sequence ID" value="NZ_BAAAPO010000026.1"/>
</dbReference>
<accession>A0ABN2LMK8</accession>
<gene>
    <name evidence="1" type="ORF">GCM10009811_17760</name>
</gene>
<dbReference type="EMBL" id="BAAAPO010000026">
    <property type="protein sequence ID" value="GAA1793479.1"/>
    <property type="molecule type" value="Genomic_DNA"/>
</dbReference>
<dbReference type="InterPro" id="IPR010985">
    <property type="entry name" value="Ribbon_hlx_hlx"/>
</dbReference>